<dbReference type="EMBL" id="JAACXV010010405">
    <property type="protein sequence ID" value="KAF7275444.1"/>
    <property type="molecule type" value="Genomic_DNA"/>
</dbReference>
<reference evidence="1" key="1">
    <citation type="submission" date="2020-08" db="EMBL/GenBank/DDBJ databases">
        <title>Genome sequencing and assembly of the red palm weevil Rhynchophorus ferrugineus.</title>
        <authorList>
            <person name="Dias G.B."/>
            <person name="Bergman C.M."/>
            <person name="Manee M."/>
        </authorList>
    </citation>
    <scope>NUCLEOTIDE SEQUENCE</scope>
    <source>
        <strain evidence="1">AA-2017</strain>
        <tissue evidence="1">Whole larva</tissue>
    </source>
</reference>
<name>A0A834MEL9_RHYFE</name>
<dbReference type="AlphaFoldDB" id="A0A834MEL9"/>
<organism evidence="1 2">
    <name type="scientific">Rhynchophorus ferrugineus</name>
    <name type="common">Red palm weevil</name>
    <name type="synonym">Curculio ferrugineus</name>
    <dbReference type="NCBI Taxonomy" id="354439"/>
    <lineage>
        <taxon>Eukaryota</taxon>
        <taxon>Metazoa</taxon>
        <taxon>Ecdysozoa</taxon>
        <taxon>Arthropoda</taxon>
        <taxon>Hexapoda</taxon>
        <taxon>Insecta</taxon>
        <taxon>Pterygota</taxon>
        <taxon>Neoptera</taxon>
        <taxon>Endopterygota</taxon>
        <taxon>Coleoptera</taxon>
        <taxon>Polyphaga</taxon>
        <taxon>Cucujiformia</taxon>
        <taxon>Curculionidae</taxon>
        <taxon>Dryophthorinae</taxon>
        <taxon>Rhynchophorus</taxon>
    </lineage>
</organism>
<protein>
    <submittedName>
        <fullName evidence="1">Uncharacterized protein</fullName>
    </submittedName>
</protein>
<comment type="caution">
    <text evidence="1">The sequence shown here is derived from an EMBL/GenBank/DDBJ whole genome shotgun (WGS) entry which is preliminary data.</text>
</comment>
<proteinExistence type="predicted"/>
<evidence type="ECO:0000313" key="1">
    <source>
        <dbReference type="EMBL" id="KAF7275444.1"/>
    </source>
</evidence>
<gene>
    <name evidence="1" type="ORF">GWI33_011745</name>
</gene>
<dbReference type="Proteomes" id="UP000625711">
    <property type="component" value="Unassembled WGS sequence"/>
</dbReference>
<accession>A0A834MEL9</accession>
<keyword evidence="2" id="KW-1185">Reference proteome</keyword>
<sequence>MLVESVTKRVENVAQKNKPATATCPPLFSSNHET</sequence>
<evidence type="ECO:0000313" key="2">
    <source>
        <dbReference type="Proteomes" id="UP000625711"/>
    </source>
</evidence>
<feature type="non-terminal residue" evidence="1">
    <location>
        <position position="34"/>
    </location>
</feature>